<proteinExistence type="predicted"/>
<reference evidence="2" key="1">
    <citation type="submission" date="2020-05" db="EMBL/GenBank/DDBJ databases">
        <title>WGS assembly of Panicum virgatum.</title>
        <authorList>
            <person name="Lovell J.T."/>
            <person name="Jenkins J."/>
            <person name="Shu S."/>
            <person name="Juenger T.E."/>
            <person name="Schmutz J."/>
        </authorList>
    </citation>
    <scope>NUCLEOTIDE SEQUENCE</scope>
    <source>
        <strain evidence="2">AP13</strain>
    </source>
</reference>
<evidence type="ECO:0000256" key="1">
    <source>
        <dbReference type="SAM" id="Phobius"/>
    </source>
</evidence>
<organism evidence="2 3">
    <name type="scientific">Panicum virgatum</name>
    <name type="common">Blackwell switchgrass</name>
    <dbReference type="NCBI Taxonomy" id="38727"/>
    <lineage>
        <taxon>Eukaryota</taxon>
        <taxon>Viridiplantae</taxon>
        <taxon>Streptophyta</taxon>
        <taxon>Embryophyta</taxon>
        <taxon>Tracheophyta</taxon>
        <taxon>Spermatophyta</taxon>
        <taxon>Magnoliopsida</taxon>
        <taxon>Liliopsida</taxon>
        <taxon>Poales</taxon>
        <taxon>Poaceae</taxon>
        <taxon>PACMAD clade</taxon>
        <taxon>Panicoideae</taxon>
        <taxon>Panicodae</taxon>
        <taxon>Paniceae</taxon>
        <taxon>Panicinae</taxon>
        <taxon>Panicum</taxon>
        <taxon>Panicum sect. Hiantes</taxon>
    </lineage>
</organism>
<keyword evidence="1" id="KW-1133">Transmembrane helix</keyword>
<accession>A0A8T0WTY8</accession>
<comment type="caution">
    <text evidence="2">The sequence shown here is derived from an EMBL/GenBank/DDBJ whole genome shotgun (WGS) entry which is preliminary data.</text>
</comment>
<sequence length="178" mass="20335">MISSRRFAMRRNLSYYDLVRSSRIWWKIQTIKDYHSTAAGYQFLQHICLYISFGLLLIRAYLNLAGGLCTNGILLKEGSSLMMMMMSTSKNKLSGGKLRNLVSGLDRDVECHLLFHSTLSSCSYISPDQSLKLFSLLPVLLPQQYCAQLYFILLRVSIVTCQLTFLPICFVCSCVEFK</sequence>
<gene>
    <name evidence="2" type="ORF">PVAP13_1NG058844</name>
</gene>
<dbReference type="AlphaFoldDB" id="A0A8T0WTY8"/>
<evidence type="ECO:0000313" key="2">
    <source>
        <dbReference type="EMBL" id="KAG2649176.1"/>
    </source>
</evidence>
<keyword evidence="1" id="KW-0472">Membrane</keyword>
<feature type="transmembrane region" description="Helical" evidence="1">
    <location>
        <begin position="47"/>
        <end position="75"/>
    </location>
</feature>
<evidence type="ECO:0000313" key="3">
    <source>
        <dbReference type="Proteomes" id="UP000823388"/>
    </source>
</evidence>
<keyword evidence="1" id="KW-0812">Transmembrane</keyword>
<dbReference type="EMBL" id="CM029038">
    <property type="protein sequence ID" value="KAG2649176.1"/>
    <property type="molecule type" value="Genomic_DNA"/>
</dbReference>
<name>A0A8T0WTY8_PANVG</name>
<feature type="transmembrane region" description="Helical" evidence="1">
    <location>
        <begin position="149"/>
        <end position="175"/>
    </location>
</feature>
<dbReference type="Proteomes" id="UP000823388">
    <property type="component" value="Chromosome 1N"/>
</dbReference>
<keyword evidence="3" id="KW-1185">Reference proteome</keyword>
<protein>
    <submittedName>
        <fullName evidence="2">Uncharacterized protein</fullName>
    </submittedName>
</protein>